<dbReference type="InterPro" id="IPR006121">
    <property type="entry name" value="HMA_dom"/>
</dbReference>
<feature type="domain" description="HMA" evidence="1">
    <location>
        <begin position="58"/>
        <end position="112"/>
    </location>
</feature>
<name>A0A3G9JQV9_9FIRM</name>
<dbReference type="EMBL" id="AP019309">
    <property type="protein sequence ID" value="BBH25194.1"/>
    <property type="molecule type" value="Genomic_DNA"/>
</dbReference>
<dbReference type="RefSeq" id="WP_125118164.1">
    <property type="nucleotide sequence ID" value="NZ_AP019309.1"/>
</dbReference>
<dbReference type="InParanoid" id="A0A3G9JQV9"/>
<dbReference type="Proteomes" id="UP000268059">
    <property type="component" value="Chromosome"/>
</dbReference>
<sequence length="118" mass="13335">MATIIIFALIVLGVIFGLSRMRKEKTSGCCASSSLEKEVKVSDRNLDHYPYKTLFVCEDMICENCTRHVANTLNKFDDTYATVNLQSKQVTVYTKQKPDVPALQRALSRSGYPARLMH</sequence>
<proteinExistence type="predicted"/>
<accession>A0A3G9JQV9</accession>
<evidence type="ECO:0000313" key="2">
    <source>
        <dbReference type="EMBL" id="BBH25194.1"/>
    </source>
</evidence>
<evidence type="ECO:0000259" key="1">
    <source>
        <dbReference type="Pfam" id="PF00403"/>
    </source>
</evidence>
<dbReference type="CDD" id="cd00371">
    <property type="entry name" value="HMA"/>
    <property type="match status" value="1"/>
</dbReference>
<dbReference type="AlphaFoldDB" id="A0A3G9JQV9"/>
<organism evidence="2 3">
    <name type="scientific">Intestinibaculum porci</name>
    <dbReference type="NCBI Taxonomy" id="2487118"/>
    <lineage>
        <taxon>Bacteria</taxon>
        <taxon>Bacillati</taxon>
        <taxon>Bacillota</taxon>
        <taxon>Erysipelotrichia</taxon>
        <taxon>Erysipelotrichales</taxon>
        <taxon>Erysipelotrichaceae</taxon>
        <taxon>Intestinibaculum</taxon>
    </lineage>
</organism>
<dbReference type="KEGG" id="ebm:SG0102_01280"/>
<dbReference type="GO" id="GO:0046872">
    <property type="term" value="F:metal ion binding"/>
    <property type="evidence" value="ECO:0007669"/>
    <property type="project" value="InterPro"/>
</dbReference>
<keyword evidence="3" id="KW-1185">Reference proteome</keyword>
<dbReference type="InterPro" id="IPR036163">
    <property type="entry name" value="HMA_dom_sf"/>
</dbReference>
<reference evidence="2 3" key="1">
    <citation type="submission" date="2018-11" db="EMBL/GenBank/DDBJ databases">
        <title>Novel Erysipelotrichaceae bacterium isolated from small intestine of a swine.</title>
        <authorList>
            <person name="Kim J.S."/>
            <person name="Choe H."/>
            <person name="Lee Y.R."/>
            <person name="Kim K.M."/>
            <person name="Park D.S."/>
        </authorList>
    </citation>
    <scope>NUCLEOTIDE SEQUENCE [LARGE SCALE GENOMIC DNA]</scope>
    <source>
        <strain evidence="2 3">SG0102</strain>
    </source>
</reference>
<dbReference type="Pfam" id="PF00403">
    <property type="entry name" value="HMA"/>
    <property type="match status" value="1"/>
</dbReference>
<evidence type="ECO:0000313" key="3">
    <source>
        <dbReference type="Proteomes" id="UP000268059"/>
    </source>
</evidence>
<gene>
    <name evidence="2" type="ORF">SG0102_01280</name>
</gene>
<protein>
    <recommendedName>
        <fullName evidence="1">HMA domain-containing protein</fullName>
    </recommendedName>
</protein>
<dbReference type="SUPFAM" id="SSF55008">
    <property type="entry name" value="HMA, heavy metal-associated domain"/>
    <property type="match status" value="1"/>
</dbReference>
<dbReference type="Gene3D" id="3.30.70.100">
    <property type="match status" value="1"/>
</dbReference>
<dbReference type="OrthoDB" id="9813965at2"/>